<dbReference type="OrthoDB" id="25996at2"/>
<comment type="catalytic activity">
    <reaction evidence="1 6">
        <text>[protein]-peptidylproline (omega=180) = [protein]-peptidylproline (omega=0)</text>
        <dbReference type="Rhea" id="RHEA:16237"/>
        <dbReference type="Rhea" id="RHEA-COMP:10747"/>
        <dbReference type="Rhea" id="RHEA-COMP:10748"/>
        <dbReference type="ChEBI" id="CHEBI:83833"/>
        <dbReference type="ChEBI" id="CHEBI:83834"/>
        <dbReference type="EC" id="5.2.1.8"/>
    </reaction>
</comment>
<evidence type="ECO:0000256" key="6">
    <source>
        <dbReference type="PROSITE-ProRule" id="PRU00277"/>
    </source>
</evidence>
<dbReference type="InterPro" id="IPR001179">
    <property type="entry name" value="PPIase_FKBP_dom"/>
</dbReference>
<protein>
    <recommendedName>
        <fullName evidence="3 6">peptidylprolyl isomerase</fullName>
        <ecNumber evidence="3 6">5.2.1.8</ecNumber>
    </recommendedName>
</protein>
<feature type="compositionally biased region" description="Low complexity" evidence="7">
    <location>
        <begin position="62"/>
        <end position="86"/>
    </location>
</feature>
<dbReference type="GO" id="GO:0003755">
    <property type="term" value="F:peptidyl-prolyl cis-trans isomerase activity"/>
    <property type="evidence" value="ECO:0007669"/>
    <property type="project" value="UniProtKB-KW"/>
</dbReference>
<dbReference type="PROSITE" id="PS50059">
    <property type="entry name" value="FKBP_PPIASE"/>
    <property type="match status" value="2"/>
</dbReference>
<name>A0A255H385_9ACTN</name>
<comment type="caution">
    <text evidence="9">The sequence shown here is derived from an EMBL/GenBank/DDBJ whole genome shotgun (WGS) entry which is preliminary data.</text>
</comment>
<accession>A0A255H385</accession>
<proteinExistence type="inferred from homology"/>
<dbReference type="Proteomes" id="UP000216311">
    <property type="component" value="Unassembled WGS sequence"/>
</dbReference>
<organism evidence="9 10">
    <name type="scientific">Enemella dayhoffiae</name>
    <dbReference type="NCBI Taxonomy" id="2016507"/>
    <lineage>
        <taxon>Bacteria</taxon>
        <taxon>Bacillati</taxon>
        <taxon>Actinomycetota</taxon>
        <taxon>Actinomycetes</taxon>
        <taxon>Propionibacteriales</taxon>
        <taxon>Propionibacteriaceae</taxon>
        <taxon>Enemella</taxon>
    </lineage>
</organism>
<feature type="region of interest" description="Disordered" evidence="7">
    <location>
        <begin position="59"/>
        <end position="92"/>
    </location>
</feature>
<keyword evidence="4 6" id="KW-0697">Rotamase</keyword>
<dbReference type="AlphaFoldDB" id="A0A255H385"/>
<dbReference type="SUPFAM" id="SSF54534">
    <property type="entry name" value="FKBP-like"/>
    <property type="match status" value="2"/>
</dbReference>
<evidence type="ECO:0000256" key="7">
    <source>
        <dbReference type="SAM" id="MobiDB-lite"/>
    </source>
</evidence>
<evidence type="ECO:0000259" key="8">
    <source>
        <dbReference type="PROSITE" id="PS50059"/>
    </source>
</evidence>
<dbReference type="PANTHER" id="PTHR43811:SF19">
    <property type="entry name" value="39 KDA FK506-BINDING NUCLEAR PROTEIN"/>
    <property type="match status" value="1"/>
</dbReference>
<keyword evidence="10" id="KW-1185">Reference proteome</keyword>
<feature type="region of interest" description="Disordered" evidence="7">
    <location>
        <begin position="1"/>
        <end position="28"/>
    </location>
</feature>
<evidence type="ECO:0000256" key="2">
    <source>
        <dbReference type="ARBA" id="ARBA00006577"/>
    </source>
</evidence>
<evidence type="ECO:0000313" key="9">
    <source>
        <dbReference type="EMBL" id="OYO22099.1"/>
    </source>
</evidence>
<feature type="domain" description="PPIase FKBP-type" evidence="8">
    <location>
        <begin position="285"/>
        <end position="373"/>
    </location>
</feature>
<sequence length="376" mass="39266">MVCPRWGSVDRRGRRSALPHVRERPRSRPVKLSLRALPKLVAAPLLAAALLVLPACSKDQPADPAATPAPSASVEPSAAPTTSATPTPEPVKTTAANNLEAIKVEGEPNKEPKVTVPAPWGIDETRTKVLIPGNGAKITEGGTVEVNYFGVNGRTGKKFDDSFSRGQTATFPLAQVVPGFKKGLTGQQVGSRVVFAMPGKDGYDPMGGSPQADIQVGDSLIFVVDIVSTPLNSAEGDPVPPKEGLPTVAMEGDTPKVTIPAGAAPPKELVIQPLIKGKGKPVQATDTITARYQSITWEDGKVTADTYGKAPEEGPLAKLVPAWREGLVNQPVGSRVLIVSPPEKAYPVDPSAATPNPAAGKTVVYLVDILYATAGQ</sequence>
<evidence type="ECO:0000256" key="5">
    <source>
        <dbReference type="ARBA" id="ARBA00023235"/>
    </source>
</evidence>
<dbReference type="EC" id="5.2.1.8" evidence="3 6"/>
<dbReference type="Pfam" id="PF00254">
    <property type="entry name" value="FKBP_C"/>
    <property type="match status" value="2"/>
</dbReference>
<dbReference type="InterPro" id="IPR046357">
    <property type="entry name" value="PPIase_dom_sf"/>
</dbReference>
<feature type="domain" description="PPIase FKBP-type" evidence="8">
    <location>
        <begin position="141"/>
        <end position="230"/>
    </location>
</feature>
<keyword evidence="5 6" id="KW-0413">Isomerase</keyword>
<comment type="similarity">
    <text evidence="2">Belongs to the FKBP-type PPIase family.</text>
</comment>
<reference evidence="9 10" key="1">
    <citation type="submission" date="2017-07" db="EMBL/GenBank/DDBJ databases">
        <title>Draft whole genome sequences of clinical Proprionibacteriaceae strains.</title>
        <authorList>
            <person name="Bernier A.-M."/>
            <person name="Bernard K."/>
            <person name="Domingo M.-C."/>
        </authorList>
    </citation>
    <scope>NUCLEOTIDE SEQUENCE [LARGE SCALE GENOMIC DNA]</scope>
    <source>
        <strain evidence="9 10">NML 130396</strain>
    </source>
</reference>
<evidence type="ECO:0000256" key="3">
    <source>
        <dbReference type="ARBA" id="ARBA00013194"/>
    </source>
</evidence>
<gene>
    <name evidence="9" type="ORF">CGZ93_09355</name>
</gene>
<dbReference type="EMBL" id="NMVQ01000012">
    <property type="protein sequence ID" value="OYO22099.1"/>
    <property type="molecule type" value="Genomic_DNA"/>
</dbReference>
<dbReference type="Gene3D" id="3.10.50.40">
    <property type="match status" value="2"/>
</dbReference>
<dbReference type="PANTHER" id="PTHR43811">
    <property type="entry name" value="FKBP-TYPE PEPTIDYL-PROLYL CIS-TRANS ISOMERASE FKPA"/>
    <property type="match status" value="1"/>
</dbReference>
<evidence type="ECO:0000256" key="1">
    <source>
        <dbReference type="ARBA" id="ARBA00000971"/>
    </source>
</evidence>
<evidence type="ECO:0000256" key="4">
    <source>
        <dbReference type="ARBA" id="ARBA00023110"/>
    </source>
</evidence>
<evidence type="ECO:0000313" key="10">
    <source>
        <dbReference type="Proteomes" id="UP000216311"/>
    </source>
</evidence>